<dbReference type="EMBL" id="UZAU01000731">
    <property type="status" value="NOT_ANNOTATED_CDS"/>
    <property type="molecule type" value="Genomic_DNA"/>
</dbReference>
<evidence type="ECO:0000313" key="2">
    <source>
        <dbReference type="EnsemblPlants" id="cds.evm.model.09.686"/>
    </source>
</evidence>
<reference evidence="2" key="2">
    <citation type="submission" date="2021-03" db="UniProtKB">
        <authorList>
            <consortium name="EnsemblPlants"/>
        </authorList>
    </citation>
    <scope>IDENTIFICATION</scope>
</reference>
<dbReference type="AlphaFoldDB" id="A0A803QH17"/>
<evidence type="ECO:0000256" key="1">
    <source>
        <dbReference type="SAM" id="MobiDB-lite"/>
    </source>
</evidence>
<keyword evidence="3" id="KW-1185">Reference proteome</keyword>
<proteinExistence type="predicted"/>
<name>A0A803QH17_CANSA</name>
<organism evidence="2 3">
    <name type="scientific">Cannabis sativa</name>
    <name type="common">Hemp</name>
    <name type="synonym">Marijuana</name>
    <dbReference type="NCBI Taxonomy" id="3483"/>
    <lineage>
        <taxon>Eukaryota</taxon>
        <taxon>Viridiplantae</taxon>
        <taxon>Streptophyta</taxon>
        <taxon>Embryophyta</taxon>
        <taxon>Tracheophyta</taxon>
        <taxon>Spermatophyta</taxon>
        <taxon>Magnoliopsida</taxon>
        <taxon>eudicotyledons</taxon>
        <taxon>Gunneridae</taxon>
        <taxon>Pentapetalae</taxon>
        <taxon>rosids</taxon>
        <taxon>fabids</taxon>
        <taxon>Rosales</taxon>
        <taxon>Cannabaceae</taxon>
        <taxon>Cannabis</taxon>
    </lineage>
</organism>
<dbReference type="EnsemblPlants" id="evm.model.09.686">
    <property type="protein sequence ID" value="cds.evm.model.09.686"/>
    <property type="gene ID" value="evm.TU.09.686"/>
</dbReference>
<sequence>MANTRAKSQPKILPSGKKKKCGPTSTDEVKKTKSMDEILGVEPLEFTDEEEEDPKLKDVFGVPLSPNSSLRFIQQQEEIKEDFAMFLEAN</sequence>
<accession>A0A803QH17</accession>
<dbReference type="Gramene" id="evm.model.09.686">
    <property type="protein sequence ID" value="cds.evm.model.09.686"/>
    <property type="gene ID" value="evm.TU.09.686"/>
</dbReference>
<reference evidence="2" key="1">
    <citation type="submission" date="2018-11" db="EMBL/GenBank/DDBJ databases">
        <authorList>
            <person name="Grassa J C."/>
        </authorList>
    </citation>
    <scope>NUCLEOTIDE SEQUENCE [LARGE SCALE GENOMIC DNA]</scope>
</reference>
<dbReference type="Proteomes" id="UP000596661">
    <property type="component" value="Chromosome 9"/>
</dbReference>
<protein>
    <submittedName>
        <fullName evidence="2">Uncharacterized protein</fullName>
    </submittedName>
</protein>
<evidence type="ECO:0000313" key="3">
    <source>
        <dbReference type="Proteomes" id="UP000596661"/>
    </source>
</evidence>
<feature type="region of interest" description="Disordered" evidence="1">
    <location>
        <begin position="1"/>
        <end position="35"/>
    </location>
</feature>